<evidence type="ECO:0000259" key="6">
    <source>
        <dbReference type="Pfam" id="PF02931"/>
    </source>
</evidence>
<dbReference type="CDD" id="cd19051">
    <property type="entry name" value="LGIC_TM_cation"/>
    <property type="match status" value="1"/>
</dbReference>
<evidence type="ECO:0000313" key="9">
    <source>
        <dbReference type="RefSeq" id="XP_022317300.1"/>
    </source>
</evidence>
<feature type="domain" description="Neurotransmitter-gated ion-channel ligand-binding" evidence="6">
    <location>
        <begin position="26"/>
        <end position="226"/>
    </location>
</feature>
<gene>
    <name evidence="9" type="primary">LOC111120679</name>
</gene>
<keyword evidence="2 5" id="KW-0812">Transmembrane</keyword>
<dbReference type="Pfam" id="PF02931">
    <property type="entry name" value="Neur_chan_LBD"/>
    <property type="match status" value="1"/>
</dbReference>
<evidence type="ECO:0000256" key="1">
    <source>
        <dbReference type="ARBA" id="ARBA00004141"/>
    </source>
</evidence>
<dbReference type="SUPFAM" id="SSF90112">
    <property type="entry name" value="Neurotransmitter-gated ion-channel transmembrane pore"/>
    <property type="match status" value="1"/>
</dbReference>
<feature type="transmembrane region" description="Helical" evidence="5">
    <location>
        <begin position="291"/>
        <end position="315"/>
    </location>
</feature>
<dbReference type="Gene3D" id="2.70.170.10">
    <property type="entry name" value="Neurotransmitter-gated ion-channel ligand-binding domain"/>
    <property type="match status" value="1"/>
</dbReference>
<dbReference type="InterPro" id="IPR038050">
    <property type="entry name" value="Neuro_actylchol_rec"/>
</dbReference>
<dbReference type="OrthoDB" id="6142676at2759"/>
<dbReference type="GeneID" id="111120679"/>
<feature type="transmembrane region" description="Helical" evidence="5">
    <location>
        <begin position="227"/>
        <end position="252"/>
    </location>
</feature>
<feature type="chain" id="PRO_5034869342" evidence="5">
    <location>
        <begin position="20"/>
        <end position="412"/>
    </location>
</feature>
<dbReference type="Gene3D" id="1.20.58.390">
    <property type="entry name" value="Neurotransmitter-gated ion-channel transmembrane domain"/>
    <property type="match status" value="1"/>
</dbReference>
<name>A0A8B8CNE6_CRAVI</name>
<protein>
    <submittedName>
        <fullName evidence="9">Neuronal acetylcholine receptor subunit alpha-6-like</fullName>
    </submittedName>
</protein>
<keyword evidence="5" id="KW-0813">Transport</keyword>
<dbReference type="GO" id="GO:0005230">
    <property type="term" value="F:extracellular ligand-gated monoatomic ion channel activity"/>
    <property type="evidence" value="ECO:0007669"/>
    <property type="project" value="InterPro"/>
</dbReference>
<dbReference type="InterPro" id="IPR036734">
    <property type="entry name" value="Neur_chan_lig-bd_sf"/>
</dbReference>
<keyword evidence="5" id="KW-0732">Signal</keyword>
<dbReference type="AlphaFoldDB" id="A0A8B8CNE6"/>
<dbReference type="InterPro" id="IPR006029">
    <property type="entry name" value="Neurotrans-gated_channel_TM"/>
</dbReference>
<accession>A0A8B8CNE6</accession>
<feature type="signal peptide" evidence="5">
    <location>
        <begin position="1"/>
        <end position="19"/>
    </location>
</feature>
<comment type="subcellular location">
    <subcellularLocation>
        <location evidence="1">Membrane</location>
        <topology evidence="1">Multi-pass membrane protein</topology>
    </subcellularLocation>
</comment>
<dbReference type="KEGG" id="cvn:111120679"/>
<dbReference type="InterPro" id="IPR036719">
    <property type="entry name" value="Neuro-gated_channel_TM_sf"/>
</dbReference>
<evidence type="ECO:0000256" key="2">
    <source>
        <dbReference type="ARBA" id="ARBA00022692"/>
    </source>
</evidence>
<organism evidence="8 9">
    <name type="scientific">Crassostrea virginica</name>
    <name type="common">Eastern oyster</name>
    <dbReference type="NCBI Taxonomy" id="6565"/>
    <lineage>
        <taxon>Eukaryota</taxon>
        <taxon>Metazoa</taxon>
        <taxon>Spiralia</taxon>
        <taxon>Lophotrochozoa</taxon>
        <taxon>Mollusca</taxon>
        <taxon>Bivalvia</taxon>
        <taxon>Autobranchia</taxon>
        <taxon>Pteriomorphia</taxon>
        <taxon>Ostreida</taxon>
        <taxon>Ostreoidea</taxon>
        <taxon>Ostreidae</taxon>
        <taxon>Crassostrea</taxon>
    </lineage>
</organism>
<dbReference type="Pfam" id="PF02932">
    <property type="entry name" value="Neur_chan_memb"/>
    <property type="match status" value="1"/>
</dbReference>
<evidence type="ECO:0000256" key="5">
    <source>
        <dbReference type="RuleBase" id="RU000687"/>
    </source>
</evidence>
<evidence type="ECO:0000256" key="4">
    <source>
        <dbReference type="ARBA" id="ARBA00023136"/>
    </source>
</evidence>
<evidence type="ECO:0000256" key="3">
    <source>
        <dbReference type="ARBA" id="ARBA00022989"/>
    </source>
</evidence>
<dbReference type="RefSeq" id="XP_022317300.1">
    <property type="nucleotide sequence ID" value="XM_022461592.1"/>
</dbReference>
<feature type="transmembrane region" description="Helical" evidence="5">
    <location>
        <begin position="391"/>
        <end position="410"/>
    </location>
</feature>
<feature type="transmembrane region" description="Helical" evidence="5">
    <location>
        <begin position="258"/>
        <end position="279"/>
    </location>
</feature>
<keyword evidence="5" id="KW-0407">Ion channel</keyword>
<dbReference type="PRINTS" id="PR00252">
    <property type="entry name" value="NRIONCHANNEL"/>
</dbReference>
<feature type="domain" description="Neurotransmitter-gated ion-channel transmembrane" evidence="7">
    <location>
        <begin position="233"/>
        <end position="352"/>
    </location>
</feature>
<proteinExistence type="inferred from homology"/>
<reference evidence="9" key="2">
    <citation type="submission" date="2025-08" db="UniProtKB">
        <authorList>
            <consortium name="RefSeq"/>
        </authorList>
    </citation>
    <scope>IDENTIFICATION</scope>
    <source>
        <tissue evidence="9">Whole sample</tissue>
    </source>
</reference>
<dbReference type="PANTHER" id="PTHR18945">
    <property type="entry name" value="NEUROTRANSMITTER GATED ION CHANNEL"/>
    <property type="match status" value="1"/>
</dbReference>
<keyword evidence="3 5" id="KW-1133">Transmembrane helix</keyword>
<reference evidence="8" key="1">
    <citation type="submission" date="2024-06" db="UniProtKB">
        <authorList>
            <consortium name="RefSeq"/>
        </authorList>
    </citation>
    <scope>NUCLEOTIDE SEQUENCE [LARGE SCALE GENOMIC DNA]</scope>
</reference>
<dbReference type="GO" id="GO:0016020">
    <property type="term" value="C:membrane"/>
    <property type="evidence" value="ECO:0007669"/>
    <property type="project" value="UniProtKB-SubCell"/>
</dbReference>
<dbReference type="GO" id="GO:0004888">
    <property type="term" value="F:transmembrane signaling receptor activity"/>
    <property type="evidence" value="ECO:0007669"/>
    <property type="project" value="InterPro"/>
</dbReference>
<dbReference type="InterPro" id="IPR006201">
    <property type="entry name" value="Neur_channel"/>
</dbReference>
<evidence type="ECO:0000313" key="8">
    <source>
        <dbReference type="Proteomes" id="UP000694844"/>
    </source>
</evidence>
<comment type="similarity">
    <text evidence="5">Belongs to the ligand-gated ion channel (TC 1.A.9) family.</text>
</comment>
<dbReference type="InterPro" id="IPR006202">
    <property type="entry name" value="Neur_chan_lig-bd"/>
</dbReference>
<dbReference type="Proteomes" id="UP000694844">
    <property type="component" value="Chromosome 1"/>
</dbReference>
<sequence>MKWIFLLFFGLIFLNGYFAANITEVENLYSSLLTNYNKFVRPLVTIYDPVYVNVTYHLVGLKEFDEVNGKFSVVGFFTITWIDLRLAWNPLDHNSIYAMELPESKVWIPSLTLVNPYDKIETIGKGIFPVTYVFNGLAYWSPGDVISSGCEVDVTYYPFDTQSCSVMLMCWGYAPTAIITLAQTPEIQMDYFSEHGTWEIVDKKLNTYLDSALSYITIDIKMKRRPAFAVINIVLPMVFMVVLNLLVFILPVDSGERVSYSITVLLAIAVFLTLVGDNLPKTSKPTAMLSYFLLGDLVLSALICFIVIVGLTFYYKDDTEHPVPKWLVKIVKMCCYRKICRRQSKSKTAVEAFNENAGTKKFKPPIDDDVDDDEDDVVVTWKKVSRCFDRVMTIICLLIILILTVLFFVLTM</sequence>
<dbReference type="PROSITE" id="PS00236">
    <property type="entry name" value="NEUROTR_ION_CHANNEL"/>
    <property type="match status" value="1"/>
</dbReference>
<dbReference type="SUPFAM" id="SSF63712">
    <property type="entry name" value="Nicotinic receptor ligand binding domain-like"/>
    <property type="match status" value="1"/>
</dbReference>
<keyword evidence="4 5" id="KW-0472">Membrane</keyword>
<dbReference type="InterPro" id="IPR018000">
    <property type="entry name" value="Neurotransmitter_ion_chnl_CS"/>
</dbReference>
<dbReference type="CDD" id="cd18989">
    <property type="entry name" value="LGIC_ECD_cation"/>
    <property type="match status" value="1"/>
</dbReference>
<evidence type="ECO:0000259" key="7">
    <source>
        <dbReference type="Pfam" id="PF02932"/>
    </source>
</evidence>
<keyword evidence="5" id="KW-0406">Ion transport</keyword>
<keyword evidence="8" id="KW-1185">Reference proteome</keyword>